<gene>
    <name evidence="1" type="ORF">F0562_031022</name>
</gene>
<keyword evidence="2" id="KW-1185">Reference proteome</keyword>
<proteinExistence type="predicted"/>
<dbReference type="AlphaFoldDB" id="A0A5J5ATE0"/>
<name>A0A5J5ATE0_9ASTE</name>
<reference evidence="1 2" key="1">
    <citation type="submission" date="2019-09" db="EMBL/GenBank/DDBJ databases">
        <title>A chromosome-level genome assembly of the Chinese tupelo Nyssa sinensis.</title>
        <authorList>
            <person name="Yang X."/>
            <person name="Kang M."/>
            <person name="Yang Y."/>
            <person name="Xiong H."/>
            <person name="Wang M."/>
            <person name="Zhang Z."/>
            <person name="Wang Z."/>
            <person name="Wu H."/>
            <person name="Ma T."/>
            <person name="Liu J."/>
            <person name="Xi Z."/>
        </authorList>
    </citation>
    <scope>NUCLEOTIDE SEQUENCE [LARGE SCALE GENOMIC DNA]</scope>
    <source>
        <strain evidence="1">J267</strain>
        <tissue evidence="1">Leaf</tissue>
    </source>
</reference>
<dbReference type="Proteomes" id="UP000325577">
    <property type="component" value="Linkage Group LG18"/>
</dbReference>
<organism evidence="1 2">
    <name type="scientific">Nyssa sinensis</name>
    <dbReference type="NCBI Taxonomy" id="561372"/>
    <lineage>
        <taxon>Eukaryota</taxon>
        <taxon>Viridiplantae</taxon>
        <taxon>Streptophyta</taxon>
        <taxon>Embryophyta</taxon>
        <taxon>Tracheophyta</taxon>
        <taxon>Spermatophyta</taxon>
        <taxon>Magnoliopsida</taxon>
        <taxon>eudicotyledons</taxon>
        <taxon>Gunneridae</taxon>
        <taxon>Pentapetalae</taxon>
        <taxon>asterids</taxon>
        <taxon>Cornales</taxon>
        <taxon>Nyssaceae</taxon>
        <taxon>Nyssa</taxon>
    </lineage>
</organism>
<dbReference type="EMBL" id="CM018041">
    <property type="protein sequence ID" value="KAA8533544.1"/>
    <property type="molecule type" value="Genomic_DNA"/>
</dbReference>
<sequence>MPCDQFSTNYCKTIGEILLRLHEGIEWEREDSSVGRNSAHSQVPKWRLDFSVRLAVARYFQTLLRAALGDLQAGQTRADKHALT</sequence>
<protein>
    <submittedName>
        <fullName evidence="1">Uncharacterized protein</fullName>
    </submittedName>
</protein>
<evidence type="ECO:0000313" key="1">
    <source>
        <dbReference type="EMBL" id="KAA8533544.1"/>
    </source>
</evidence>
<accession>A0A5J5ATE0</accession>
<evidence type="ECO:0000313" key="2">
    <source>
        <dbReference type="Proteomes" id="UP000325577"/>
    </source>
</evidence>